<evidence type="ECO:0000313" key="1">
    <source>
        <dbReference type="EMBL" id="MBD2775803.1"/>
    </source>
</evidence>
<accession>A0A8J7BZG1</accession>
<proteinExistence type="predicted"/>
<protein>
    <submittedName>
        <fullName evidence="1">Uncharacterized protein</fullName>
    </submittedName>
</protein>
<gene>
    <name evidence="1" type="ORF">ICL16_28025</name>
</gene>
<dbReference type="RefSeq" id="WP_190834718.1">
    <property type="nucleotide sequence ID" value="NZ_CAWPPI010000085.1"/>
</dbReference>
<keyword evidence="2" id="KW-1185">Reference proteome</keyword>
<dbReference type="Proteomes" id="UP000629098">
    <property type="component" value="Unassembled WGS sequence"/>
</dbReference>
<dbReference type="EMBL" id="JACXAE010000085">
    <property type="protein sequence ID" value="MBD2775803.1"/>
    <property type="molecule type" value="Genomic_DNA"/>
</dbReference>
<reference evidence="1" key="1">
    <citation type="submission" date="2020-09" db="EMBL/GenBank/DDBJ databases">
        <title>Iningainema tapete sp. nov. (Scytonemataceae, Cyanobacteria) from greenhouses in central Florida (USA) produces two types of nodularin with biosynthetic potential for microcystin-LR and anabaenopeptins.</title>
        <authorList>
            <person name="Berthold D.E."/>
            <person name="Lefler F.W."/>
            <person name="Huang I.-S."/>
            <person name="Abdulla H."/>
            <person name="Zimba P.V."/>
            <person name="Laughinghouse H.D. IV."/>
        </authorList>
    </citation>
    <scope>NUCLEOTIDE SEQUENCE</scope>
    <source>
        <strain evidence="1">BLCCT55</strain>
    </source>
</reference>
<dbReference type="AlphaFoldDB" id="A0A8J7BZG1"/>
<comment type="caution">
    <text evidence="1">The sequence shown here is derived from an EMBL/GenBank/DDBJ whole genome shotgun (WGS) entry which is preliminary data.</text>
</comment>
<organism evidence="1 2">
    <name type="scientific">Iningainema tapete BLCC-T55</name>
    <dbReference type="NCBI Taxonomy" id="2748662"/>
    <lineage>
        <taxon>Bacteria</taxon>
        <taxon>Bacillati</taxon>
        <taxon>Cyanobacteriota</taxon>
        <taxon>Cyanophyceae</taxon>
        <taxon>Nostocales</taxon>
        <taxon>Scytonemataceae</taxon>
        <taxon>Iningainema tapete</taxon>
    </lineage>
</organism>
<name>A0A8J7BZG1_9CYAN</name>
<evidence type="ECO:0000313" key="2">
    <source>
        <dbReference type="Proteomes" id="UP000629098"/>
    </source>
</evidence>
<sequence>MMTQVQSAVATQPKEQVIAQTKFEQYVDEQADINNRVREENFSLQTLVDATETILHYAFWLAEQKNKRSRKEYRQLLNKQGWKGEEKKYLKVAAAFGKFSPEDLALIEPRTIYRLAENSNKYQPVIDRLLDLTAITQEAVRKIIIQERKPTKPVPEKPSIWRRTKNGGRYCQIPPIHEQDERTGVTLQKMMDEEGLSAQQIVAEAIALRQAQKEGRLAVVEEKTAI</sequence>